<keyword evidence="26" id="KW-1185">Reference proteome</keyword>
<dbReference type="FunFam" id="1.10.420.10:FF:000010">
    <property type="entry name" value="Peroxidase"/>
    <property type="match status" value="1"/>
</dbReference>
<dbReference type="PRINTS" id="PR00461">
    <property type="entry name" value="PLPEROXIDASE"/>
</dbReference>
<reference evidence="25" key="1">
    <citation type="journal article" date="2017" name="Plant J.">
        <title>The pomegranate (Punica granatum L.) genome and the genomics of punicalagin biosynthesis.</title>
        <authorList>
            <person name="Qin G."/>
            <person name="Xu C."/>
            <person name="Ming R."/>
            <person name="Tang H."/>
            <person name="Guyot R."/>
            <person name="Kramer E.M."/>
            <person name="Hu Y."/>
            <person name="Yi X."/>
            <person name="Qi Y."/>
            <person name="Xu X."/>
            <person name="Gao Z."/>
            <person name="Pan H."/>
            <person name="Jian J."/>
            <person name="Tian Y."/>
            <person name="Yue Z."/>
            <person name="Xu Y."/>
        </authorList>
    </citation>
    <scope>NUCLEOTIDE SEQUENCE [LARGE SCALE GENOMIC DNA]</scope>
    <source>
        <strain evidence="25">cv. Dabenzi</strain>
    </source>
</reference>
<feature type="binding site" evidence="19">
    <location>
        <position position="76"/>
    </location>
    <ligand>
        <name>Ca(2+)</name>
        <dbReference type="ChEBI" id="CHEBI:29108"/>
        <label>1</label>
    </ligand>
</feature>
<dbReference type="InterPro" id="IPR010255">
    <property type="entry name" value="Haem_peroxidase_sf"/>
</dbReference>
<comment type="similarity">
    <text evidence="4">Belongs to the peroxidase family. Ascorbate peroxidase subfamily.</text>
</comment>
<keyword evidence="6 22" id="KW-0964">Secreted</keyword>
<dbReference type="PRINTS" id="PR00458">
    <property type="entry name" value="PEROXIDASE"/>
</dbReference>
<keyword evidence="13 19" id="KW-0408">Iron</keyword>
<dbReference type="FunFam" id="1.10.520.10:FF:000006">
    <property type="entry name" value="Peroxidase"/>
    <property type="match status" value="1"/>
</dbReference>
<evidence type="ECO:0000256" key="8">
    <source>
        <dbReference type="ARBA" id="ARBA00022617"/>
    </source>
</evidence>
<evidence type="ECO:0000256" key="2">
    <source>
        <dbReference type="ARBA" id="ARBA00002322"/>
    </source>
</evidence>
<feature type="disulfide bond" evidence="21">
    <location>
        <begin position="44"/>
        <end position="121"/>
    </location>
</feature>
<evidence type="ECO:0000256" key="15">
    <source>
        <dbReference type="ARBA" id="ARBA00023180"/>
    </source>
</evidence>
<name>A0A218XWW3_PUNGR</name>
<feature type="site" description="Transition state stabilizer" evidence="20">
    <location>
        <position position="71"/>
    </location>
</feature>
<dbReference type="GO" id="GO:0042744">
    <property type="term" value="P:hydrogen peroxide catabolic process"/>
    <property type="evidence" value="ECO:0007669"/>
    <property type="project" value="UniProtKB-KW"/>
</dbReference>
<dbReference type="OrthoDB" id="2113341at2759"/>
<dbReference type="CDD" id="cd00693">
    <property type="entry name" value="secretory_peroxidase"/>
    <property type="match status" value="1"/>
</dbReference>
<feature type="binding site" evidence="19">
    <location>
        <position position="258"/>
    </location>
    <ligand>
        <name>Ca(2+)</name>
        <dbReference type="ChEBI" id="CHEBI:29108"/>
        <label>2</label>
    </ligand>
</feature>
<dbReference type="GO" id="GO:0006979">
    <property type="term" value="P:response to oxidative stress"/>
    <property type="evidence" value="ECO:0007669"/>
    <property type="project" value="UniProtKB-UniRule"/>
</dbReference>
<evidence type="ECO:0000313" key="25">
    <source>
        <dbReference type="Proteomes" id="UP000197138"/>
    </source>
</evidence>
<feature type="binding site" evidence="19">
    <location>
        <position position="83"/>
    </location>
    <ligand>
        <name>Ca(2+)</name>
        <dbReference type="ChEBI" id="CHEBI:29108"/>
        <label>1</label>
    </ligand>
</feature>
<feature type="binding site" description="axial binding residue" evidence="19">
    <location>
        <position position="198"/>
    </location>
    <ligand>
        <name>heme b</name>
        <dbReference type="ChEBI" id="CHEBI:60344"/>
    </ligand>
    <ligandPart>
        <name>Fe</name>
        <dbReference type="ChEBI" id="CHEBI:18248"/>
    </ligandPart>
</feature>
<keyword evidence="7 22" id="KW-0575">Peroxidase</keyword>
<evidence type="ECO:0000259" key="23">
    <source>
        <dbReference type="PROSITE" id="PS50873"/>
    </source>
</evidence>
<evidence type="ECO:0000313" key="24">
    <source>
        <dbReference type="EMBL" id="OWM89001.1"/>
    </source>
</evidence>
<keyword evidence="15" id="KW-0325">Glycoprotein</keyword>
<dbReference type="GO" id="GO:0020037">
    <property type="term" value="F:heme binding"/>
    <property type="evidence" value="ECO:0007669"/>
    <property type="project" value="UniProtKB-UniRule"/>
</dbReference>
<dbReference type="Gene3D" id="1.10.520.10">
    <property type="match status" value="1"/>
</dbReference>
<keyword evidence="12 22" id="KW-0560">Oxidoreductase</keyword>
<evidence type="ECO:0000256" key="21">
    <source>
        <dbReference type="PIRSR" id="PIRSR600823-5"/>
    </source>
</evidence>
<evidence type="ECO:0000256" key="9">
    <source>
        <dbReference type="ARBA" id="ARBA00022723"/>
    </source>
</evidence>
<dbReference type="GO" id="GO:0140825">
    <property type="term" value="F:lactoperoxidase activity"/>
    <property type="evidence" value="ECO:0007669"/>
    <property type="project" value="UniProtKB-EC"/>
</dbReference>
<dbReference type="Proteomes" id="UP000515151">
    <property type="component" value="Chromosome 8"/>
</dbReference>
<comment type="cofactor">
    <cofactor evidence="19 22">
        <name>Ca(2+)</name>
        <dbReference type="ChEBI" id="CHEBI:29108"/>
    </cofactor>
    <text evidence="19 22">Binds 2 calcium ions per subunit.</text>
</comment>
<evidence type="ECO:0000256" key="18">
    <source>
        <dbReference type="PIRSR" id="PIRSR600823-2"/>
    </source>
</evidence>
<protein>
    <recommendedName>
        <fullName evidence="5 22">Peroxidase</fullName>
        <ecNumber evidence="5 22">1.11.1.7</ecNumber>
    </recommendedName>
</protein>
<reference evidence="27" key="4">
    <citation type="submission" date="2025-04" db="UniProtKB">
        <authorList>
            <consortium name="RefSeq"/>
        </authorList>
    </citation>
    <scope>IDENTIFICATION</scope>
    <source>
        <tissue evidence="27">Leaf</tissue>
    </source>
</reference>
<feature type="binding site" evidence="19">
    <location>
        <position position="79"/>
    </location>
    <ligand>
        <name>Ca(2+)</name>
        <dbReference type="ChEBI" id="CHEBI:29108"/>
        <label>1</label>
    </ligand>
</feature>
<comment type="cofactor">
    <cofactor evidence="19 22">
        <name>heme b</name>
        <dbReference type="ChEBI" id="CHEBI:60344"/>
    </cofactor>
    <text evidence="19 22">Binds 1 heme b (iron(II)-protoporphyrin IX) group per subunit.</text>
</comment>
<dbReference type="EC" id="1.11.1.7" evidence="5 22"/>
<keyword evidence="11 19" id="KW-0106">Calcium</keyword>
<feature type="active site" description="Proton acceptor" evidence="17">
    <location>
        <position position="75"/>
    </location>
</feature>
<comment type="function">
    <text evidence="2">Removal of H(2)O(2), oxidation of toxic reductants, biosynthesis and degradation of lignin, suberization, auxin catabolism, response to environmental stresses such as wounding, pathogen attack and oxidative stress. These functions might be dependent on each isozyme/isoform in each plant tissue.</text>
</comment>
<evidence type="ECO:0000256" key="17">
    <source>
        <dbReference type="PIRSR" id="PIRSR600823-1"/>
    </source>
</evidence>
<keyword evidence="9 19" id="KW-0479">Metal-binding</keyword>
<dbReference type="InterPro" id="IPR033905">
    <property type="entry name" value="Secretory_peroxidase"/>
</dbReference>
<dbReference type="Gene3D" id="1.10.420.10">
    <property type="entry name" value="Peroxidase, domain 2"/>
    <property type="match status" value="1"/>
</dbReference>
<dbReference type="PROSITE" id="PS00435">
    <property type="entry name" value="PEROXIDASE_1"/>
    <property type="match status" value="1"/>
</dbReference>
<dbReference type="RefSeq" id="XP_031371642.1">
    <property type="nucleotide sequence ID" value="XM_031515782.1"/>
</dbReference>
<comment type="subcellular location">
    <subcellularLocation>
        <location evidence="3 22">Secreted</location>
    </subcellularLocation>
</comment>
<dbReference type="PROSITE" id="PS00436">
    <property type="entry name" value="PEROXIDASE_2"/>
    <property type="match status" value="1"/>
</dbReference>
<dbReference type="InterPro" id="IPR002016">
    <property type="entry name" value="Haem_peroxidase"/>
</dbReference>
<dbReference type="InterPro" id="IPR000823">
    <property type="entry name" value="Peroxidase_pln"/>
</dbReference>
<feature type="binding site" evidence="19">
    <location>
        <position position="95"/>
    </location>
    <ligand>
        <name>Ca(2+)</name>
        <dbReference type="ChEBI" id="CHEBI:29108"/>
        <label>1</label>
    </ligand>
</feature>
<feature type="binding site" evidence="19">
    <location>
        <position position="250"/>
    </location>
    <ligand>
        <name>Ca(2+)</name>
        <dbReference type="ChEBI" id="CHEBI:29108"/>
        <label>2</label>
    </ligand>
</feature>
<evidence type="ECO:0000256" key="5">
    <source>
        <dbReference type="ARBA" id="ARBA00012313"/>
    </source>
</evidence>
<reference evidence="26" key="3">
    <citation type="journal article" date="2020" name="Plant Biotechnol. J.">
        <title>The pomegranate (Punica granatum L.) draft genome dissects genetic divergence between soft- and hard-seeded cultivars.</title>
        <authorList>
            <person name="Luo X."/>
            <person name="Li H."/>
            <person name="Wu Z."/>
            <person name="Yao W."/>
            <person name="Zhao P."/>
            <person name="Cao D."/>
            <person name="Yu H."/>
            <person name="Li K."/>
            <person name="Poudel K."/>
            <person name="Zhao D."/>
            <person name="Zhang F."/>
            <person name="Xia X."/>
            <person name="Chen L."/>
            <person name="Wang Q."/>
            <person name="Jing D."/>
            <person name="Cao S."/>
        </authorList>
    </citation>
    <scope>NUCLEOTIDE SEQUENCE [LARGE SCALE GENOMIC DNA]</scope>
</reference>
<feature type="binding site" evidence="19">
    <location>
        <position position="199"/>
    </location>
    <ligand>
        <name>Ca(2+)</name>
        <dbReference type="ChEBI" id="CHEBI:29108"/>
        <label>2</label>
    </ligand>
</feature>
<evidence type="ECO:0000256" key="16">
    <source>
        <dbReference type="ARBA" id="ARBA00023324"/>
    </source>
</evidence>
<keyword evidence="8 22" id="KW-0349">Heme</keyword>
<proteinExistence type="inferred from homology"/>
<feature type="binding site" evidence="19">
    <location>
        <position position="81"/>
    </location>
    <ligand>
        <name>Ca(2+)</name>
        <dbReference type="ChEBI" id="CHEBI:29108"/>
        <label>1</label>
    </ligand>
</feature>
<evidence type="ECO:0000256" key="13">
    <source>
        <dbReference type="ARBA" id="ARBA00023004"/>
    </source>
</evidence>
<keyword evidence="16 22" id="KW-0376">Hydrogen peroxide</keyword>
<feature type="binding site" evidence="18">
    <location>
        <position position="168"/>
    </location>
    <ligand>
        <name>substrate</name>
    </ligand>
</feature>
<dbReference type="GeneID" id="116187173"/>
<comment type="similarity">
    <text evidence="22">Belongs to the peroxidase family. Classical plant (class III) peroxidase subfamily.</text>
</comment>
<dbReference type="SUPFAM" id="SSF48113">
    <property type="entry name" value="Heme-dependent peroxidases"/>
    <property type="match status" value="1"/>
</dbReference>
<evidence type="ECO:0000256" key="6">
    <source>
        <dbReference type="ARBA" id="ARBA00022525"/>
    </source>
</evidence>
<sequence length="335" mass="36100">MALSLAKAARFGRELALVMGFATIIVAVGAAGGQLRVGFYSKSCPAAESIVQNVVKAAVAADRQNAAVLLRVHFHDCFVEGCDASILVDNGPNSEMHAFGHQGVHGFEIIEEAKARLEQACPRVVSCADIVALAARDSVVLSNGPFYEVETGRRDGRVSSMSLAADMPDVHDSIQLLKSKFKRKGLSDKDLVLLSAAHTIGTTACFFVKERLYNFTSHGGSDPAINPRFLQTLKKTCAANGDVNVRLPLDPVTELKFDAQILRNIKNGFAVIASDARLHDDMNTKSAIDFYVRNNKSKNKSPFGPDFGSAMVKMGRTGVKTGSQGEIRHVCKSFN</sequence>
<keyword evidence="10" id="KW-0732">Signal</keyword>
<dbReference type="PANTHER" id="PTHR31235">
    <property type="entry name" value="PEROXIDASE 25-RELATED"/>
    <property type="match status" value="1"/>
</dbReference>
<evidence type="ECO:0000313" key="27">
    <source>
        <dbReference type="RefSeq" id="XP_031371642.1"/>
    </source>
</evidence>
<reference evidence="24" key="2">
    <citation type="submission" date="2017-06" db="EMBL/GenBank/DDBJ databases">
        <title>The pomegranate genome and the genomics of punicalagin biosynthesis.</title>
        <authorList>
            <person name="Xu C."/>
        </authorList>
    </citation>
    <scope>NUCLEOTIDE SEQUENCE [LARGE SCALE GENOMIC DNA]</scope>
    <source>
        <tissue evidence="24">Fresh leaf</tissue>
    </source>
</reference>
<dbReference type="GO" id="GO:0005576">
    <property type="term" value="C:extracellular region"/>
    <property type="evidence" value="ECO:0007669"/>
    <property type="project" value="UniProtKB-SubCell"/>
</dbReference>
<evidence type="ECO:0000256" key="22">
    <source>
        <dbReference type="RuleBase" id="RU362060"/>
    </source>
</evidence>
<dbReference type="AlphaFoldDB" id="A0A218XWW3"/>
<feature type="binding site" evidence="19">
    <location>
        <position position="85"/>
    </location>
    <ligand>
        <name>Ca(2+)</name>
        <dbReference type="ChEBI" id="CHEBI:29108"/>
        <label>1</label>
    </ligand>
</feature>
<evidence type="ECO:0000256" key="20">
    <source>
        <dbReference type="PIRSR" id="PIRSR600823-4"/>
    </source>
</evidence>
<evidence type="ECO:0000313" key="26">
    <source>
        <dbReference type="Proteomes" id="UP000515151"/>
    </source>
</evidence>
<evidence type="ECO:0000256" key="4">
    <source>
        <dbReference type="ARBA" id="ARBA00006873"/>
    </source>
</evidence>
<keyword evidence="14 21" id="KW-1015">Disulfide bond</keyword>
<feature type="disulfide bond" evidence="21">
    <location>
        <begin position="77"/>
        <end position="82"/>
    </location>
</feature>
<evidence type="ECO:0000256" key="11">
    <source>
        <dbReference type="ARBA" id="ARBA00022837"/>
    </source>
</evidence>
<evidence type="ECO:0000256" key="12">
    <source>
        <dbReference type="ARBA" id="ARBA00023002"/>
    </source>
</evidence>
<evidence type="ECO:0000256" key="10">
    <source>
        <dbReference type="ARBA" id="ARBA00022729"/>
    </source>
</evidence>
<evidence type="ECO:0000256" key="14">
    <source>
        <dbReference type="ARBA" id="ARBA00023157"/>
    </source>
</evidence>
<gene>
    <name evidence="27" type="primary">LOC116187173</name>
    <name evidence="24" type="ORF">CDL15_Pgr024019</name>
</gene>
<feature type="disulfide bond" evidence="21">
    <location>
        <begin position="205"/>
        <end position="237"/>
    </location>
</feature>
<evidence type="ECO:0000256" key="3">
    <source>
        <dbReference type="ARBA" id="ARBA00004613"/>
    </source>
</evidence>
<dbReference type="EMBL" id="MTKT01000773">
    <property type="protein sequence ID" value="OWM89001.1"/>
    <property type="molecule type" value="Genomic_DNA"/>
</dbReference>
<evidence type="ECO:0000256" key="19">
    <source>
        <dbReference type="PIRSR" id="PIRSR600823-3"/>
    </source>
</evidence>
<feature type="domain" description="Plant heme peroxidase family profile" evidence="23">
    <location>
        <begin position="34"/>
        <end position="335"/>
    </location>
</feature>
<accession>A0A218XWW3</accession>
<feature type="disulfide bond" evidence="21">
    <location>
        <begin position="127"/>
        <end position="331"/>
    </location>
</feature>
<dbReference type="GO" id="GO:0046872">
    <property type="term" value="F:metal ion binding"/>
    <property type="evidence" value="ECO:0007669"/>
    <property type="project" value="UniProtKB-UniRule"/>
</dbReference>
<comment type="catalytic activity">
    <reaction evidence="1 22">
        <text>2 a phenolic donor + H2O2 = 2 a phenolic radical donor + 2 H2O</text>
        <dbReference type="Rhea" id="RHEA:56136"/>
        <dbReference type="ChEBI" id="CHEBI:15377"/>
        <dbReference type="ChEBI" id="CHEBI:16240"/>
        <dbReference type="ChEBI" id="CHEBI:139520"/>
        <dbReference type="ChEBI" id="CHEBI:139521"/>
        <dbReference type="EC" id="1.11.1.7"/>
    </reaction>
</comment>
<dbReference type="Proteomes" id="UP000197138">
    <property type="component" value="Unassembled WGS sequence"/>
</dbReference>
<evidence type="ECO:0000256" key="1">
    <source>
        <dbReference type="ARBA" id="ARBA00000189"/>
    </source>
</evidence>
<dbReference type="InterPro" id="IPR019793">
    <property type="entry name" value="Peroxidases_heam-ligand_BS"/>
</dbReference>
<feature type="binding site" evidence="19">
    <location>
        <position position="253"/>
    </location>
    <ligand>
        <name>Ca(2+)</name>
        <dbReference type="ChEBI" id="CHEBI:29108"/>
        <label>2</label>
    </ligand>
</feature>
<dbReference type="PROSITE" id="PS50873">
    <property type="entry name" value="PEROXIDASE_4"/>
    <property type="match status" value="1"/>
</dbReference>
<dbReference type="InterPro" id="IPR019794">
    <property type="entry name" value="Peroxidases_AS"/>
</dbReference>
<organism evidence="24 25">
    <name type="scientific">Punica granatum</name>
    <name type="common">Pomegranate</name>
    <dbReference type="NCBI Taxonomy" id="22663"/>
    <lineage>
        <taxon>Eukaryota</taxon>
        <taxon>Viridiplantae</taxon>
        <taxon>Streptophyta</taxon>
        <taxon>Embryophyta</taxon>
        <taxon>Tracheophyta</taxon>
        <taxon>Spermatophyta</taxon>
        <taxon>Magnoliopsida</taxon>
        <taxon>eudicotyledons</taxon>
        <taxon>Gunneridae</taxon>
        <taxon>Pentapetalae</taxon>
        <taxon>rosids</taxon>
        <taxon>malvids</taxon>
        <taxon>Myrtales</taxon>
        <taxon>Lythraceae</taxon>
        <taxon>Punica</taxon>
    </lineage>
</organism>
<dbReference type="Pfam" id="PF00141">
    <property type="entry name" value="peroxidase"/>
    <property type="match status" value="1"/>
</dbReference>
<evidence type="ECO:0000256" key="7">
    <source>
        <dbReference type="ARBA" id="ARBA00022559"/>
    </source>
</evidence>